<evidence type="ECO:0000313" key="1">
    <source>
        <dbReference type="EMBL" id="DAE14011.1"/>
    </source>
</evidence>
<accession>A0A8S5Q5H1</accession>
<sequence>MFLSQLLLLSRLLCESIALYERKLLFILILYRYERKQKMGRDDS</sequence>
<organism evidence="1">
    <name type="scientific">Myoviridae sp. ctYzH9</name>
    <dbReference type="NCBI Taxonomy" id="2825126"/>
    <lineage>
        <taxon>Viruses</taxon>
        <taxon>Duplodnaviria</taxon>
        <taxon>Heunggongvirae</taxon>
        <taxon>Uroviricota</taxon>
        <taxon>Caudoviricetes</taxon>
    </lineage>
</organism>
<name>A0A8S5Q5H1_9CAUD</name>
<proteinExistence type="predicted"/>
<protein>
    <submittedName>
        <fullName evidence="1">Uncharacterized protein</fullName>
    </submittedName>
</protein>
<reference evidence="1" key="1">
    <citation type="journal article" date="2021" name="Proc. Natl. Acad. Sci. U.S.A.">
        <title>A Catalog of Tens of Thousands of Viruses from Human Metagenomes Reveals Hidden Associations with Chronic Diseases.</title>
        <authorList>
            <person name="Tisza M.J."/>
            <person name="Buck C.B."/>
        </authorList>
    </citation>
    <scope>NUCLEOTIDE SEQUENCE</scope>
    <source>
        <strain evidence="1">CtYzH9</strain>
    </source>
</reference>
<dbReference type="EMBL" id="BK015574">
    <property type="protein sequence ID" value="DAE14011.1"/>
    <property type="molecule type" value="Genomic_DNA"/>
</dbReference>